<accession>A0ABP8GKL6</accession>
<organism evidence="1 2">
    <name type="scientific">Mucilaginibacter gynuensis</name>
    <dbReference type="NCBI Taxonomy" id="1302236"/>
    <lineage>
        <taxon>Bacteria</taxon>
        <taxon>Pseudomonadati</taxon>
        <taxon>Bacteroidota</taxon>
        <taxon>Sphingobacteriia</taxon>
        <taxon>Sphingobacteriales</taxon>
        <taxon>Sphingobacteriaceae</taxon>
        <taxon>Mucilaginibacter</taxon>
    </lineage>
</organism>
<comment type="caution">
    <text evidence="1">The sequence shown here is derived from an EMBL/GenBank/DDBJ whole genome shotgun (WGS) entry which is preliminary data.</text>
</comment>
<sequence length="283" mass="32576">MAGCRHKPELDGNAIENQIIKEADIRRAFPDLQLLKEILTDVNCADSALLGKKIVLADEYHSKDTTEILLIPFQPNGKNYQSSAYSNINGRYILINPEYILDFTRKYSLNADSSFRPVLELMLLHEVGHFLLRKNGYFDKLNGTGIKLGQQRSDSEPEFMTMVKKIELSADSLAIDMVKRKLTSKTQPCLNIAMSVQLIIPGMQFMISGRRMIDRFGESNIQFLHDPSNDHPNLELRVIFMNYFLNPNDGLKQMIDDYIYERTVAPVHRQEFDPKIFNEQEKD</sequence>
<dbReference type="EMBL" id="BAABFT010000007">
    <property type="protein sequence ID" value="GAA4326105.1"/>
    <property type="molecule type" value="Genomic_DNA"/>
</dbReference>
<proteinExistence type="predicted"/>
<evidence type="ECO:0000313" key="2">
    <source>
        <dbReference type="Proteomes" id="UP001500582"/>
    </source>
</evidence>
<protein>
    <submittedName>
        <fullName evidence="1">Uncharacterized protein</fullName>
    </submittedName>
</protein>
<evidence type="ECO:0000313" key="1">
    <source>
        <dbReference type="EMBL" id="GAA4326105.1"/>
    </source>
</evidence>
<dbReference type="Proteomes" id="UP001500582">
    <property type="component" value="Unassembled WGS sequence"/>
</dbReference>
<reference evidence="2" key="1">
    <citation type="journal article" date="2019" name="Int. J. Syst. Evol. Microbiol.">
        <title>The Global Catalogue of Microorganisms (GCM) 10K type strain sequencing project: providing services to taxonomists for standard genome sequencing and annotation.</title>
        <authorList>
            <consortium name="The Broad Institute Genomics Platform"/>
            <consortium name="The Broad Institute Genome Sequencing Center for Infectious Disease"/>
            <person name="Wu L."/>
            <person name="Ma J."/>
        </authorList>
    </citation>
    <scope>NUCLEOTIDE SEQUENCE [LARGE SCALE GENOMIC DNA]</scope>
    <source>
        <strain evidence="2">JCM 17705</strain>
    </source>
</reference>
<keyword evidence="2" id="KW-1185">Reference proteome</keyword>
<name>A0ABP8GKL6_9SPHI</name>
<gene>
    <name evidence="1" type="ORF">GCM10023149_28730</name>
</gene>